<evidence type="ECO:0000259" key="1">
    <source>
        <dbReference type="Pfam" id="PF06406"/>
    </source>
</evidence>
<name>A4JVG1_BURVG</name>
<keyword evidence="3" id="KW-0614">Plasmid</keyword>
<evidence type="ECO:0000259" key="2">
    <source>
        <dbReference type="Pfam" id="PF21522"/>
    </source>
</evidence>
<dbReference type="Gene3D" id="3.30.420.40">
    <property type="match status" value="2"/>
</dbReference>
<dbReference type="CDD" id="cd24022">
    <property type="entry name" value="ASKHA_NBD_ParM_R1-like"/>
    <property type="match status" value="1"/>
</dbReference>
<dbReference type="InterPro" id="IPR043129">
    <property type="entry name" value="ATPase_NBD"/>
</dbReference>
<dbReference type="Proteomes" id="UP000002287">
    <property type="component" value="Plasmid pBVIE03"/>
</dbReference>
<dbReference type="KEGG" id="bvi:Bcep1808_7387"/>
<organism evidence="3 4">
    <name type="scientific">Burkholderia vietnamiensis (strain G4 / LMG 22486)</name>
    <name type="common">Burkholderia cepacia (strain R1808)</name>
    <dbReference type="NCBI Taxonomy" id="269482"/>
    <lineage>
        <taxon>Bacteria</taxon>
        <taxon>Pseudomonadati</taxon>
        <taxon>Pseudomonadota</taxon>
        <taxon>Betaproteobacteria</taxon>
        <taxon>Burkholderiales</taxon>
        <taxon>Burkholderiaceae</taxon>
        <taxon>Burkholderia</taxon>
        <taxon>Burkholderia cepacia complex</taxon>
    </lineage>
</organism>
<dbReference type="SUPFAM" id="SSF53067">
    <property type="entry name" value="Actin-like ATPase domain"/>
    <property type="match status" value="2"/>
</dbReference>
<dbReference type="Pfam" id="PF06406">
    <property type="entry name" value="StbA_N"/>
    <property type="match status" value="1"/>
</dbReference>
<geneLocation type="plasmid" evidence="3 4">
    <name>pBVIE03</name>
</geneLocation>
<dbReference type="InterPro" id="IPR056367">
    <property type="entry name" value="ASKHA_NBD_ParM_R1-like"/>
</dbReference>
<accession>A4JVG1</accession>
<proteinExistence type="predicted"/>
<dbReference type="InterPro" id="IPR009440">
    <property type="entry name" value="ParM/StbA_N"/>
</dbReference>
<protein>
    <submittedName>
        <fullName evidence="3">StbA family protein</fullName>
    </submittedName>
</protein>
<feature type="domain" description="Plasmid segregation protein ParM/StbA N-terminal" evidence="1">
    <location>
        <begin position="84"/>
        <end position="177"/>
    </location>
</feature>
<reference evidence="3 4" key="1">
    <citation type="submission" date="2007-03" db="EMBL/GenBank/DDBJ databases">
        <title>Complete sequence of plasmid pBVIE03 of Burkholderia vietnamiensis G4.</title>
        <authorList>
            <consortium name="US DOE Joint Genome Institute"/>
            <person name="Copeland A."/>
            <person name="Lucas S."/>
            <person name="Lapidus A."/>
            <person name="Barry K."/>
            <person name="Detter J.C."/>
            <person name="Glavina del Rio T."/>
            <person name="Hammon N."/>
            <person name="Israni S."/>
            <person name="Dalin E."/>
            <person name="Tice H."/>
            <person name="Pitluck S."/>
            <person name="Chain P."/>
            <person name="Malfatti S."/>
            <person name="Shin M."/>
            <person name="Vergez L."/>
            <person name="Schmutz J."/>
            <person name="Larimer F."/>
            <person name="Land M."/>
            <person name="Hauser L."/>
            <person name="Kyrpides N."/>
            <person name="Tiedje J."/>
            <person name="Richardson P."/>
        </authorList>
    </citation>
    <scope>NUCLEOTIDE SEQUENCE [LARGE SCALE GENOMIC DNA]</scope>
    <source>
        <strain evidence="4">G4 / LMG 22486</strain>
        <plasmid evidence="3 4">pBVIE03</plasmid>
    </source>
</reference>
<sequence length="353" mass="38418">MTKNAAVSEEVGNVVHLQPEGEVRFAGTDDGHDGIKIVTDDWRQIHVPSRITRGADLISLNDADDNVYEGPDGTLYAVSPTLPYFDTTFSDYALSDINLVLVHHALAKAGLGGQRVNLVTGLPVGDYYVANRPNVDFISRKVAHLRENTVRNKNESVALATIVKHNVVSEAIAAFFDLLLDREGNQRDDVAEMVATGGIAIVDIGGKTTDTAVVMNGGRDVDGKRSGTDPIGGLSLNKAVENELKAEFSVTALNPAQVDRAVREGVLRLYGKDHDCRAIIDKQKSELAKQIIAATHRKMRDASDLERVFFVGGGALLLCDQLEELYQHAEFVEDPQFANARGMLKAAMFLQPR</sequence>
<dbReference type="InterPro" id="IPR049067">
    <property type="entry name" value="MreB-like_C"/>
</dbReference>
<dbReference type="AlphaFoldDB" id="A4JVG1"/>
<evidence type="ECO:0000313" key="3">
    <source>
        <dbReference type="EMBL" id="ABO60264.1"/>
    </source>
</evidence>
<dbReference type="Pfam" id="PF21522">
    <property type="entry name" value="MreB-like_C"/>
    <property type="match status" value="1"/>
</dbReference>
<gene>
    <name evidence="3" type="ordered locus">Bcep1808_7387</name>
</gene>
<dbReference type="EMBL" id="CP000619">
    <property type="protein sequence ID" value="ABO60264.1"/>
    <property type="molecule type" value="Genomic_DNA"/>
</dbReference>
<dbReference type="HOGENOM" id="CLU_064031_0_0_4"/>
<feature type="domain" description="Actin homologue MreB-like C-terminal" evidence="2">
    <location>
        <begin position="201"/>
        <end position="324"/>
    </location>
</feature>
<evidence type="ECO:0000313" key="4">
    <source>
        <dbReference type="Proteomes" id="UP000002287"/>
    </source>
</evidence>